<evidence type="ECO:0000313" key="2">
    <source>
        <dbReference type="Proteomes" id="UP000321513"/>
    </source>
</evidence>
<comment type="caution">
    <text evidence="1">The sequence shown here is derived from an EMBL/GenBank/DDBJ whole genome shotgun (WGS) entry which is preliminary data.</text>
</comment>
<evidence type="ECO:0000313" key="1">
    <source>
        <dbReference type="EMBL" id="GEO12077.1"/>
    </source>
</evidence>
<organism evidence="1 2">
    <name type="scientific">Segetibacter aerophilus</name>
    <dbReference type="NCBI Taxonomy" id="670293"/>
    <lineage>
        <taxon>Bacteria</taxon>
        <taxon>Pseudomonadati</taxon>
        <taxon>Bacteroidota</taxon>
        <taxon>Chitinophagia</taxon>
        <taxon>Chitinophagales</taxon>
        <taxon>Chitinophagaceae</taxon>
        <taxon>Segetibacter</taxon>
    </lineage>
</organism>
<dbReference type="Proteomes" id="UP000321513">
    <property type="component" value="Unassembled WGS sequence"/>
</dbReference>
<accession>A0A512BJT8</accession>
<proteinExistence type="predicted"/>
<reference evidence="1 2" key="1">
    <citation type="submission" date="2019-07" db="EMBL/GenBank/DDBJ databases">
        <title>Whole genome shotgun sequence of Segetibacter aerophilus NBRC 106135.</title>
        <authorList>
            <person name="Hosoyama A."/>
            <person name="Uohara A."/>
            <person name="Ohji S."/>
            <person name="Ichikawa N."/>
        </authorList>
    </citation>
    <scope>NUCLEOTIDE SEQUENCE [LARGE SCALE GENOMIC DNA]</scope>
    <source>
        <strain evidence="1 2">NBRC 106135</strain>
    </source>
</reference>
<keyword evidence="2" id="KW-1185">Reference proteome</keyword>
<protein>
    <submittedName>
        <fullName evidence="1">Uncharacterized protein</fullName>
    </submittedName>
</protein>
<dbReference type="EMBL" id="BJYT01000038">
    <property type="protein sequence ID" value="GEO12077.1"/>
    <property type="molecule type" value="Genomic_DNA"/>
</dbReference>
<dbReference type="AlphaFoldDB" id="A0A512BJT8"/>
<name>A0A512BJT8_9BACT</name>
<gene>
    <name evidence="1" type="ORF">SAE01_45730</name>
</gene>
<sequence length="168" mass="18898">MFLACKGQNGETDKTVSVREPANNIEENIYRCGDSMLAAFKRKDWMTFVKYNHPNMTSRMGGAEAFASFINLQMKQIPDSTIQSITIGRILQVVKTSKDQQCVVEQNMRMEQQGTTLDKTTYLVGESLDNGEMWTFFDASTKTGLLPKDIKPDISSELKIPASKNQVN</sequence>